<comment type="caution">
    <text evidence="1">The sequence shown here is derived from an EMBL/GenBank/DDBJ whole genome shotgun (WGS) entry which is preliminary data.</text>
</comment>
<accession>A0A372LGJ5</accession>
<dbReference type="PANTHER" id="PTHR35788">
    <property type="entry name" value="EXPORTED PROTEIN-RELATED"/>
    <property type="match status" value="1"/>
</dbReference>
<dbReference type="InterPro" id="IPR052913">
    <property type="entry name" value="Glycopeptide_resist_protein"/>
</dbReference>
<reference evidence="1 2" key="1">
    <citation type="submission" date="2018-08" db="EMBL/GenBank/DDBJ databases">
        <title>Bacillus chawlae sp. nov., Bacillus glennii sp. nov., and Bacillus saganii sp. nov. Isolated from the Vehicle Assembly Building at Kennedy Space Center where the Viking Spacecraft were Assembled.</title>
        <authorList>
            <person name="Seuylemezian A."/>
            <person name="Vaishampayan P."/>
        </authorList>
    </citation>
    <scope>NUCLEOTIDE SEQUENCE [LARGE SCALE GENOMIC DNA]</scope>
    <source>
        <strain evidence="1 2">V44-8</strain>
    </source>
</reference>
<evidence type="ECO:0000313" key="2">
    <source>
        <dbReference type="Proteomes" id="UP000262939"/>
    </source>
</evidence>
<proteinExistence type="predicted"/>
<dbReference type="AlphaFoldDB" id="A0A372LGJ5"/>
<dbReference type="InterPro" id="IPR007391">
    <property type="entry name" value="Vancomycin_resist_VanW"/>
</dbReference>
<dbReference type="OrthoDB" id="9813301at2"/>
<dbReference type="PANTHER" id="PTHR35788:SF1">
    <property type="entry name" value="EXPORTED PROTEIN"/>
    <property type="match status" value="1"/>
</dbReference>
<gene>
    <name evidence="1" type="ORF">D0466_02025</name>
</gene>
<name>A0A372LGJ5_9BACI</name>
<protein>
    <recommendedName>
        <fullName evidence="3">Peptidoglycan binding domain-containing protein</fullName>
    </recommendedName>
</protein>
<dbReference type="RefSeq" id="WP_117320901.1">
    <property type="nucleotide sequence ID" value="NZ_QVTD01000003.1"/>
</dbReference>
<organism evidence="1 2">
    <name type="scientific">Peribacillus glennii</name>
    <dbReference type="NCBI Taxonomy" id="2303991"/>
    <lineage>
        <taxon>Bacteria</taxon>
        <taxon>Bacillati</taxon>
        <taxon>Bacillota</taxon>
        <taxon>Bacilli</taxon>
        <taxon>Bacillales</taxon>
        <taxon>Bacillaceae</taxon>
        <taxon>Peribacillus</taxon>
    </lineage>
</organism>
<dbReference type="EMBL" id="QVTD01000003">
    <property type="protein sequence ID" value="RFU64726.1"/>
    <property type="molecule type" value="Genomic_DNA"/>
</dbReference>
<keyword evidence="2" id="KW-1185">Reference proteome</keyword>
<dbReference type="Proteomes" id="UP000262939">
    <property type="component" value="Unassembled WGS sequence"/>
</dbReference>
<dbReference type="Pfam" id="PF04294">
    <property type="entry name" value="VanW"/>
    <property type="match status" value="1"/>
</dbReference>
<sequence length="305" mass="34304">MKFLWVTAIFLLINPYNSSGNISFTHNGHVLSEVEQAEFLLPFPGIKMIDTVKFNKLINDLDQKVYRAPVNAVLDDNGNIIAEKSGYRLDRATFIDRSAASFFYGKPSVVRVPVQSLYPKVDSELLSQIREKRIGQYVTYFNGNNKPRIHNLTLAAKAINNYVVMPGETFSFNQVVGKRTAEKGYLRAPVIVKGELAEGIGGGICQVSSTLFNAVDHAGIRIVQRFSHSKRVPYVPSGRDATVSWYGPDFRFQNKYNQPILIRTKVGYGSLAITIYSSETLQYQSKMIPGMTRALPREIKVRKKL</sequence>
<evidence type="ECO:0000313" key="1">
    <source>
        <dbReference type="EMBL" id="RFU64726.1"/>
    </source>
</evidence>
<evidence type="ECO:0008006" key="3">
    <source>
        <dbReference type="Google" id="ProtNLM"/>
    </source>
</evidence>